<organism evidence="1 2">
    <name type="scientific">Gloeobacter violaceus (strain ATCC 29082 / PCC 7421)</name>
    <dbReference type="NCBI Taxonomy" id="251221"/>
    <lineage>
        <taxon>Bacteria</taxon>
        <taxon>Bacillati</taxon>
        <taxon>Cyanobacteriota</taxon>
        <taxon>Cyanophyceae</taxon>
        <taxon>Gloeobacterales</taxon>
        <taxon>Gloeobacteraceae</taxon>
        <taxon>Gloeobacter</taxon>
    </lineage>
</organism>
<dbReference type="PhylomeDB" id="Q7NHB6"/>
<sequence>MSWLCLYVDEDAGDKAVVRALRERGADVVTYIDVGMIQHSDEEHLLRATELGCALYSFNPGFRR</sequence>
<reference evidence="1 2" key="2">
    <citation type="journal article" date="2003" name="DNA Res.">
        <title>Complete genome structure of Gloeobacter violaceus PCC 7421, a cyanobacterium that lacks thylakoids (supplement).</title>
        <authorList>
            <person name="Nakamura Y."/>
            <person name="Kaneko T."/>
            <person name="Sato S."/>
            <person name="Mimuro M."/>
            <person name="Miyashita H."/>
            <person name="Tsuchiya T."/>
            <person name="Sasamoto S."/>
            <person name="Watanabe A."/>
            <person name="Kawashima K."/>
            <person name="Kishida Y."/>
            <person name="Kiyokawa C."/>
            <person name="Kohara M."/>
            <person name="Matsumoto M."/>
            <person name="Matsuno A."/>
            <person name="Nakazaki N."/>
            <person name="Shimpo S."/>
            <person name="Takeuchi C."/>
            <person name="Yamada M."/>
            <person name="Tabata S."/>
        </authorList>
    </citation>
    <scope>NUCLEOTIDE SEQUENCE [LARGE SCALE GENOMIC DNA]</scope>
    <source>
        <strain evidence="2">ATCC 29082 / PCC 7421</strain>
    </source>
</reference>
<dbReference type="EnsemblBacteria" id="BAC90562">
    <property type="protein sequence ID" value="BAC90562"/>
    <property type="gene ID" value="BAC90562"/>
</dbReference>
<protein>
    <submittedName>
        <fullName evidence="1">Gsl2621 protein</fullName>
    </submittedName>
</protein>
<dbReference type="OrthoDB" id="3216372at2"/>
<reference evidence="1 2" key="1">
    <citation type="journal article" date="2003" name="DNA Res.">
        <title>Complete genome structure of Gloeobacter violaceus PCC 7421, a cyanobacterium that lacks thylakoids.</title>
        <authorList>
            <person name="Nakamura Y."/>
            <person name="Kaneko T."/>
            <person name="Sato S."/>
            <person name="Mimuro M."/>
            <person name="Miyashita H."/>
            <person name="Tsuchiya T."/>
            <person name="Sasamoto S."/>
            <person name="Watanabe A."/>
            <person name="Kawashima K."/>
            <person name="Kishida Y."/>
            <person name="Kiyokawa C."/>
            <person name="Kohara M."/>
            <person name="Matsumoto M."/>
            <person name="Matsuno A."/>
            <person name="Nakazaki N."/>
            <person name="Shimpo S."/>
            <person name="Takeuchi C."/>
            <person name="Yamada M."/>
            <person name="Tabata S."/>
        </authorList>
    </citation>
    <scope>NUCLEOTIDE SEQUENCE [LARGE SCALE GENOMIC DNA]</scope>
    <source>
        <strain evidence="2">ATCC 29082 / PCC 7421</strain>
    </source>
</reference>
<accession>Q7NHB6</accession>
<dbReference type="InParanoid" id="Q7NHB6"/>
<dbReference type="KEGG" id="gvi:gsl2621"/>
<keyword evidence="2" id="KW-1185">Reference proteome</keyword>
<name>Q7NHB6_GLOVI</name>
<gene>
    <name evidence="1" type="ordered locus">gsl2621</name>
</gene>
<evidence type="ECO:0000313" key="1">
    <source>
        <dbReference type="EMBL" id="BAC90562.1"/>
    </source>
</evidence>
<dbReference type="AlphaFoldDB" id="Q7NHB6"/>
<dbReference type="EMBL" id="BA000045">
    <property type="protein sequence ID" value="BAC90562.1"/>
    <property type="molecule type" value="Genomic_DNA"/>
</dbReference>
<dbReference type="HOGENOM" id="CLU_2861419_0_0_3"/>
<evidence type="ECO:0000313" key="2">
    <source>
        <dbReference type="Proteomes" id="UP000000557"/>
    </source>
</evidence>
<dbReference type="Proteomes" id="UP000000557">
    <property type="component" value="Chromosome"/>
</dbReference>
<proteinExistence type="predicted"/>